<evidence type="ECO:0000259" key="2">
    <source>
        <dbReference type="PROSITE" id="PS50853"/>
    </source>
</evidence>
<dbReference type="RefSeq" id="WP_194448678.1">
    <property type="nucleotide sequence ID" value="NZ_CP063849.1"/>
</dbReference>
<feature type="domain" description="Fibronectin type-III" evidence="2">
    <location>
        <begin position="21"/>
        <end position="108"/>
    </location>
</feature>
<keyword evidence="4" id="KW-1185">Reference proteome</keyword>
<organism evidence="3 4">
    <name type="scientific">Paludibaculum fermentans</name>
    <dbReference type="NCBI Taxonomy" id="1473598"/>
    <lineage>
        <taxon>Bacteria</taxon>
        <taxon>Pseudomonadati</taxon>
        <taxon>Acidobacteriota</taxon>
        <taxon>Terriglobia</taxon>
        <taxon>Bryobacterales</taxon>
        <taxon>Bryobacteraceae</taxon>
        <taxon>Paludibaculum</taxon>
    </lineage>
</organism>
<sequence>MTQRTPFVLLVFGAIALAQAPPTGLTVVEATKSAVSLKWAAGDDTATSYVVERKPLNGEYGPALTILESTGRDTVIDSYATYVYRVRAVKDQNLSDPSNEVTVGPPPVGLQVIVPEPEDGSASYVGRSLAQAFDANGDPALAYLIDDPNQDGDYSDSTLWFLSWNRALYKWNDAVQVAVVGIVSGAAHSIPPISLAHDDSDNTWAIAHATQLMEGASMIEVHFSRDNGLSWSRQLVASDPQNAVSAPAMVMTGGIAHIAWYHDYNGVRYAQGKLVAEAAPFDNSVVPFLPGSSSATPYLSMALDANNNPGLAMIGNDDSNGYNRLVGFWRPGTDPVLVTTSNGYQIDDPQIRLAFAGVMPRVLTTLRRDDNYYSDYNHALWLSRSDDGGTTWAEAVNIPSDGSRSLDPSIDHAYGSAGQGALVAESNGGSLDGVQCGEPKLSRSDDLVNWSTCGPAPLGTPNTSAAFPTVRFAGNDKLYVAFLNLAYGDDALPRGVVLWREPF</sequence>
<dbReference type="Proteomes" id="UP000593892">
    <property type="component" value="Chromosome"/>
</dbReference>
<dbReference type="Gene3D" id="2.60.40.10">
    <property type="entry name" value="Immunoglobulins"/>
    <property type="match status" value="1"/>
</dbReference>
<dbReference type="PROSITE" id="PS50853">
    <property type="entry name" value="FN3"/>
    <property type="match status" value="1"/>
</dbReference>
<keyword evidence="1" id="KW-0732">Signal</keyword>
<name>A0A7S7SJA4_PALFE</name>
<evidence type="ECO:0000313" key="3">
    <source>
        <dbReference type="EMBL" id="QOY87009.1"/>
    </source>
</evidence>
<reference evidence="3 4" key="1">
    <citation type="submission" date="2020-10" db="EMBL/GenBank/DDBJ databases">
        <title>Complete genome sequence of Paludibaculum fermentans P105T, a facultatively anaerobic acidobacterium capable of dissimilatory Fe(III) reduction.</title>
        <authorList>
            <person name="Dedysh S.N."/>
            <person name="Beletsky A.V."/>
            <person name="Kulichevskaya I.S."/>
            <person name="Mardanov A.V."/>
            <person name="Ravin N.V."/>
        </authorList>
    </citation>
    <scope>NUCLEOTIDE SEQUENCE [LARGE SCALE GENOMIC DNA]</scope>
    <source>
        <strain evidence="3 4">P105</strain>
    </source>
</reference>
<feature type="signal peptide" evidence="1">
    <location>
        <begin position="1"/>
        <end position="20"/>
    </location>
</feature>
<evidence type="ECO:0000313" key="4">
    <source>
        <dbReference type="Proteomes" id="UP000593892"/>
    </source>
</evidence>
<feature type="chain" id="PRO_5032707458" description="Fibronectin type-III domain-containing protein" evidence="1">
    <location>
        <begin position="21"/>
        <end position="503"/>
    </location>
</feature>
<dbReference type="Pfam" id="PF00041">
    <property type="entry name" value="fn3"/>
    <property type="match status" value="1"/>
</dbReference>
<evidence type="ECO:0000256" key="1">
    <source>
        <dbReference type="SAM" id="SignalP"/>
    </source>
</evidence>
<dbReference type="InterPro" id="IPR003961">
    <property type="entry name" value="FN3_dom"/>
</dbReference>
<dbReference type="KEGG" id="pfer:IRI77_30215"/>
<proteinExistence type="predicted"/>
<dbReference type="SUPFAM" id="SSF50939">
    <property type="entry name" value="Sialidases"/>
    <property type="match status" value="1"/>
</dbReference>
<dbReference type="SUPFAM" id="SSF49265">
    <property type="entry name" value="Fibronectin type III"/>
    <property type="match status" value="1"/>
</dbReference>
<dbReference type="EMBL" id="CP063849">
    <property type="protein sequence ID" value="QOY87009.1"/>
    <property type="molecule type" value="Genomic_DNA"/>
</dbReference>
<dbReference type="InterPro" id="IPR036116">
    <property type="entry name" value="FN3_sf"/>
</dbReference>
<accession>A0A7S7SJA4</accession>
<dbReference type="AlphaFoldDB" id="A0A7S7SJA4"/>
<dbReference type="InterPro" id="IPR013783">
    <property type="entry name" value="Ig-like_fold"/>
</dbReference>
<gene>
    <name evidence="3" type="ORF">IRI77_30215</name>
</gene>
<dbReference type="CDD" id="cd00063">
    <property type="entry name" value="FN3"/>
    <property type="match status" value="1"/>
</dbReference>
<protein>
    <recommendedName>
        <fullName evidence="2">Fibronectin type-III domain-containing protein</fullName>
    </recommendedName>
</protein>
<dbReference type="InterPro" id="IPR036278">
    <property type="entry name" value="Sialidase_sf"/>
</dbReference>